<evidence type="ECO:0000313" key="1">
    <source>
        <dbReference type="EMBL" id="WAJ26488.1"/>
    </source>
</evidence>
<organism evidence="1 2">
    <name type="scientific">Antarcticirhabdus aurantiaca</name>
    <dbReference type="NCBI Taxonomy" id="2606717"/>
    <lineage>
        <taxon>Bacteria</taxon>
        <taxon>Pseudomonadati</taxon>
        <taxon>Pseudomonadota</taxon>
        <taxon>Alphaproteobacteria</taxon>
        <taxon>Hyphomicrobiales</taxon>
        <taxon>Aurantimonadaceae</taxon>
        <taxon>Antarcticirhabdus</taxon>
    </lineage>
</organism>
<keyword evidence="1" id="KW-0808">Transferase</keyword>
<gene>
    <name evidence="1" type="primary">miaA</name>
    <name evidence="1" type="ORF">OXU80_16575</name>
</gene>
<dbReference type="Proteomes" id="UP001163223">
    <property type="component" value="Chromosome"/>
</dbReference>
<name>A0ACD4NI11_9HYPH</name>
<sequence length="304" mass="32409">MTGRRRAILIAGPTASGKSGAALALAEARNGVVVNADSMQVYDGLRIVTARPSAEDEVCAPHRLYGHVDPAQTYSSGMWLRAVEPVLAAAWSEERLPIVVGGTGLYFSAILGGLDEMPAVPDEVRARWREALTAEGAASLHARLAASDPDSAARIQPTDGQRIVRALEIGEAAGVPLSRLQRRRGPSLLDGASVERFVIAPPREALREAIGRRFDAMIEEGALGEVEAFLRRPGATTGTAGKAIGVSELAAALRGETSLAAASQAAKTRSRAYAKRQETWFRNQFDAQWRRVDDSSALISVAQF</sequence>
<dbReference type="EC" id="2.5.1.75" evidence="1"/>
<protein>
    <submittedName>
        <fullName evidence="1">tRNA (Adenosine(37)-N6)-dimethylallyltransferase MiaA</fullName>
        <ecNumber evidence="1">2.5.1.75</ecNumber>
    </submittedName>
</protein>
<reference evidence="1" key="1">
    <citation type="submission" date="2022-11" db="EMBL/GenBank/DDBJ databases">
        <title>beta-Carotene-producing bacterium, Jeongeuplla avenae sp. nov., alleviates the salt stress of Arabidopsis seedlings.</title>
        <authorList>
            <person name="Jiang L."/>
            <person name="Lee J."/>
        </authorList>
    </citation>
    <scope>NUCLEOTIDE SEQUENCE</scope>
    <source>
        <strain evidence="1">DY_R2A_6</strain>
    </source>
</reference>
<evidence type="ECO:0000313" key="2">
    <source>
        <dbReference type="Proteomes" id="UP001163223"/>
    </source>
</evidence>
<dbReference type="EMBL" id="CP113520">
    <property type="protein sequence ID" value="WAJ26488.1"/>
    <property type="molecule type" value="Genomic_DNA"/>
</dbReference>
<accession>A0ACD4NI11</accession>
<proteinExistence type="predicted"/>
<keyword evidence="2" id="KW-1185">Reference proteome</keyword>